<evidence type="ECO:0000256" key="10">
    <source>
        <dbReference type="RuleBase" id="RU361238"/>
    </source>
</evidence>
<dbReference type="EMBL" id="JAUTXT010000011">
    <property type="protein sequence ID" value="KAK3676301.1"/>
    <property type="molecule type" value="Genomic_DNA"/>
</dbReference>
<keyword evidence="7" id="KW-0106">Calcium</keyword>
<keyword evidence="13" id="KW-1185">Reference proteome</keyword>
<dbReference type="InterPro" id="IPR029058">
    <property type="entry name" value="AB_hydrolase_fold"/>
</dbReference>
<keyword evidence="3" id="KW-0119">Carbohydrate metabolism</keyword>
<dbReference type="EC" id="3.1.1.-" evidence="10"/>
<feature type="region of interest" description="Disordered" evidence="11">
    <location>
        <begin position="255"/>
        <end position="288"/>
    </location>
</feature>
<feature type="compositionally biased region" description="Low complexity" evidence="11">
    <location>
        <begin position="102"/>
        <end position="120"/>
    </location>
</feature>
<feature type="signal peptide" evidence="10">
    <location>
        <begin position="1"/>
        <end position="20"/>
    </location>
</feature>
<dbReference type="Proteomes" id="UP001274830">
    <property type="component" value="Unassembled WGS sequence"/>
</dbReference>
<feature type="chain" id="PRO_5041779082" description="Carboxylic ester hydrolase" evidence="10">
    <location>
        <begin position="21"/>
        <end position="889"/>
    </location>
</feature>
<dbReference type="SUPFAM" id="SSF53474">
    <property type="entry name" value="alpha/beta-Hydrolases"/>
    <property type="match status" value="1"/>
</dbReference>
<feature type="compositionally biased region" description="Polar residues" evidence="11">
    <location>
        <begin position="71"/>
        <end position="101"/>
    </location>
</feature>
<evidence type="ECO:0000256" key="5">
    <source>
        <dbReference type="ARBA" id="ARBA00022729"/>
    </source>
</evidence>
<gene>
    <name evidence="12" type="ORF">LTR78_004052</name>
</gene>
<keyword evidence="2" id="KW-0719">Serine esterase</keyword>
<dbReference type="Pfam" id="PF07519">
    <property type="entry name" value="Tannase"/>
    <property type="match status" value="1"/>
</dbReference>
<dbReference type="GO" id="GO:0045493">
    <property type="term" value="P:xylan catabolic process"/>
    <property type="evidence" value="ECO:0007669"/>
    <property type="project" value="UniProtKB-KW"/>
</dbReference>
<dbReference type="AlphaFoldDB" id="A0AAE1C333"/>
<keyword evidence="3" id="KW-0858">Xylan degradation</keyword>
<comment type="similarity">
    <text evidence="1 10">Belongs to the tannase family.</text>
</comment>
<keyword evidence="3" id="KW-0624">Polysaccharide degradation</keyword>
<evidence type="ECO:0000256" key="11">
    <source>
        <dbReference type="SAM" id="MobiDB-lite"/>
    </source>
</evidence>
<dbReference type="PANTHER" id="PTHR33938">
    <property type="entry name" value="FERULOYL ESTERASE B-RELATED"/>
    <property type="match status" value="1"/>
</dbReference>
<dbReference type="GO" id="GO:0046872">
    <property type="term" value="F:metal ion binding"/>
    <property type="evidence" value="ECO:0007669"/>
    <property type="project" value="UniProtKB-KW"/>
</dbReference>
<comment type="caution">
    <text evidence="12">The sequence shown here is derived from an EMBL/GenBank/DDBJ whole genome shotgun (WGS) entry which is preliminary data.</text>
</comment>
<evidence type="ECO:0000256" key="3">
    <source>
        <dbReference type="ARBA" id="ARBA00022651"/>
    </source>
</evidence>
<keyword evidence="4" id="KW-0479">Metal-binding</keyword>
<comment type="catalytic activity">
    <reaction evidence="9">
        <text>feruloyl-polysaccharide + H2O = ferulate + polysaccharide.</text>
        <dbReference type="EC" id="3.1.1.73"/>
    </reaction>
</comment>
<organism evidence="12 13">
    <name type="scientific">Recurvomyces mirabilis</name>
    <dbReference type="NCBI Taxonomy" id="574656"/>
    <lineage>
        <taxon>Eukaryota</taxon>
        <taxon>Fungi</taxon>
        <taxon>Dikarya</taxon>
        <taxon>Ascomycota</taxon>
        <taxon>Pezizomycotina</taxon>
        <taxon>Dothideomycetes</taxon>
        <taxon>Dothideomycetidae</taxon>
        <taxon>Mycosphaerellales</taxon>
        <taxon>Teratosphaeriaceae</taxon>
        <taxon>Recurvomyces</taxon>
    </lineage>
</organism>
<dbReference type="GO" id="GO:0030600">
    <property type="term" value="F:feruloyl esterase activity"/>
    <property type="evidence" value="ECO:0007669"/>
    <property type="project" value="UniProtKB-EC"/>
</dbReference>
<keyword evidence="5 10" id="KW-0732">Signal</keyword>
<keyword evidence="8" id="KW-1015">Disulfide bond</keyword>
<evidence type="ECO:0000256" key="7">
    <source>
        <dbReference type="ARBA" id="ARBA00022837"/>
    </source>
</evidence>
<evidence type="ECO:0000256" key="6">
    <source>
        <dbReference type="ARBA" id="ARBA00022801"/>
    </source>
</evidence>
<evidence type="ECO:0000313" key="13">
    <source>
        <dbReference type="Proteomes" id="UP001274830"/>
    </source>
</evidence>
<evidence type="ECO:0000256" key="2">
    <source>
        <dbReference type="ARBA" id="ARBA00022487"/>
    </source>
</evidence>
<evidence type="ECO:0000313" key="12">
    <source>
        <dbReference type="EMBL" id="KAK3676301.1"/>
    </source>
</evidence>
<feature type="compositionally biased region" description="Low complexity" evidence="11">
    <location>
        <begin position="259"/>
        <end position="288"/>
    </location>
</feature>
<reference evidence="12" key="1">
    <citation type="submission" date="2023-07" db="EMBL/GenBank/DDBJ databases">
        <title>Black Yeasts Isolated from many extreme environments.</title>
        <authorList>
            <person name="Coleine C."/>
            <person name="Stajich J.E."/>
            <person name="Selbmann L."/>
        </authorList>
    </citation>
    <scope>NUCLEOTIDE SEQUENCE</scope>
    <source>
        <strain evidence="12">CCFEE 5485</strain>
    </source>
</reference>
<proteinExistence type="inferred from homology"/>
<evidence type="ECO:0000256" key="4">
    <source>
        <dbReference type="ARBA" id="ARBA00022723"/>
    </source>
</evidence>
<feature type="region of interest" description="Disordered" evidence="11">
    <location>
        <begin position="65"/>
        <end position="128"/>
    </location>
</feature>
<accession>A0AAE1C333</accession>
<dbReference type="PANTHER" id="PTHR33938:SF15">
    <property type="entry name" value="FERULOYL ESTERASE B-RELATED"/>
    <property type="match status" value="1"/>
</dbReference>
<sequence>MRVDASLAALFLSGLAGAHSFGYNSTNGTNSTSSGNHQVISQLQKEIQELRQKLADAGSSCDINGNGGLNSGSATSPWEGSASATGYGSIQPSNGQGSSHVSQASAATSGAGSAGGASPSTYQQGTPSSVSTQVTTITNQYSTVVSTIYVTNTLAPAASSAYGSAAASNAGASSYGSAAINGPGGASSVASGAGSASVASTKTPDYYAPLPPASTSTAASTVTIIVTAGQSAPANSGAASSAGVDTCTETYAGSGTIPSQPASTSMAVSSSSGSASSVNGEAGSSSSAPYGFANSTTRSYPTGSAASSGFVSKTSIQSSSLGTAVSASISSTATANATSSISSSAKASSTAAANLTDCSSLCSTLTKFNDWDVTPETCTQLKAGTLVNTPSGQSSVGCAASFTPEIDVCQVTLNIKTSGTANTYMEVWLPNANSSSWNGRTMSTDNGGLNGCVHYVDMQYVSGMGFAAIGDNAGHNGSSFDGTWTMNNNEAVVDWAWRARHASVDIGKQLVNQFYSKAADYSYYIGCSAGGAQGLQSAQKFPNDFDGIISGSSANDFNHLQDWSAHFRQITGATGNDTFLSINDWTTVQTYILAQCDEPLDGVADGILEDPTLCQFNVSAIPVCGATTSGCLTATQIDTVEQVFKPLYNGNNLIYPALLYGAQVDAFRLGLLSGSIQGIAQDFFRGAVYNDSSFNILNIGPADWNRADQLDNLHGNPSAFNGDLSGFSGAGKKLMMYHGMADPMTSGTNSQRYYQKVAATMGLSNTEIDNFMRFYRISGMAHCGVGGISGAGAWMFGQSGLAAPATDNIVTNLVDWVESGAAPDSLLGTKFWYDTPSMGIEFERRHCRYPYRTTYTGGDSTKPDSWTCDFIENWQDCEGVTCNADGTFT</sequence>
<evidence type="ECO:0000256" key="8">
    <source>
        <dbReference type="ARBA" id="ARBA00023157"/>
    </source>
</evidence>
<dbReference type="InterPro" id="IPR011118">
    <property type="entry name" value="Tannase/feruloyl_esterase"/>
</dbReference>
<evidence type="ECO:0000256" key="1">
    <source>
        <dbReference type="ARBA" id="ARBA00006249"/>
    </source>
</evidence>
<evidence type="ECO:0000256" key="9">
    <source>
        <dbReference type="ARBA" id="ARBA00034075"/>
    </source>
</evidence>
<name>A0AAE1C333_9PEZI</name>
<protein>
    <recommendedName>
        <fullName evidence="10">Carboxylic ester hydrolase</fullName>
        <ecNumber evidence="10">3.1.1.-</ecNumber>
    </recommendedName>
</protein>
<keyword evidence="6 10" id="KW-0378">Hydrolase</keyword>